<evidence type="ECO:0000313" key="4">
    <source>
        <dbReference type="Proteomes" id="UP000241394"/>
    </source>
</evidence>
<organism evidence="3 4">
    <name type="scientific">Actinidia chinensis var. chinensis</name>
    <name type="common">Chinese soft-hair kiwi</name>
    <dbReference type="NCBI Taxonomy" id="1590841"/>
    <lineage>
        <taxon>Eukaryota</taxon>
        <taxon>Viridiplantae</taxon>
        <taxon>Streptophyta</taxon>
        <taxon>Embryophyta</taxon>
        <taxon>Tracheophyta</taxon>
        <taxon>Spermatophyta</taxon>
        <taxon>Magnoliopsida</taxon>
        <taxon>eudicotyledons</taxon>
        <taxon>Gunneridae</taxon>
        <taxon>Pentapetalae</taxon>
        <taxon>asterids</taxon>
        <taxon>Ericales</taxon>
        <taxon>Actinidiaceae</taxon>
        <taxon>Actinidia</taxon>
    </lineage>
</organism>
<dbReference type="InterPro" id="IPR025659">
    <property type="entry name" value="Tubby-like_C"/>
</dbReference>
<dbReference type="InterPro" id="IPR007612">
    <property type="entry name" value="LOR"/>
</dbReference>
<dbReference type="PANTHER" id="PTHR31087">
    <property type="match status" value="1"/>
</dbReference>
<accession>A0A2R6QZ91</accession>
<keyword evidence="4" id="KW-1185">Reference proteome</keyword>
<feature type="region of interest" description="Disordered" evidence="2">
    <location>
        <begin position="147"/>
        <end position="167"/>
    </location>
</feature>
<dbReference type="InParanoid" id="A0A2R6QZ91"/>
<dbReference type="AlphaFoldDB" id="A0A2R6QZ91"/>
<dbReference type="OMA" id="CELIMAF"/>
<comment type="caution">
    <text evidence="3">The sequence shown here is derived from an EMBL/GenBank/DDBJ whole genome shotgun (WGS) entry which is preliminary data.</text>
</comment>
<proteinExistence type="inferred from homology"/>
<dbReference type="OrthoDB" id="680369at2759"/>
<reference evidence="4" key="2">
    <citation type="journal article" date="2018" name="BMC Genomics">
        <title>A manually annotated Actinidia chinensis var. chinensis (kiwifruit) genome highlights the challenges associated with draft genomes and gene prediction in plants.</title>
        <authorList>
            <person name="Pilkington S.M."/>
            <person name="Crowhurst R."/>
            <person name="Hilario E."/>
            <person name="Nardozza S."/>
            <person name="Fraser L."/>
            <person name="Peng Y."/>
            <person name="Gunaseelan K."/>
            <person name="Simpson R."/>
            <person name="Tahir J."/>
            <person name="Deroles S.C."/>
            <person name="Templeton K."/>
            <person name="Luo Z."/>
            <person name="Davy M."/>
            <person name="Cheng C."/>
            <person name="McNeilage M."/>
            <person name="Scaglione D."/>
            <person name="Liu Y."/>
            <person name="Zhang Q."/>
            <person name="Datson P."/>
            <person name="De Silva N."/>
            <person name="Gardiner S.E."/>
            <person name="Bassett H."/>
            <person name="Chagne D."/>
            <person name="McCallum J."/>
            <person name="Dzierzon H."/>
            <person name="Deng C."/>
            <person name="Wang Y.Y."/>
            <person name="Barron L."/>
            <person name="Manako K."/>
            <person name="Bowen J."/>
            <person name="Foster T.M."/>
            <person name="Erridge Z.A."/>
            <person name="Tiffin H."/>
            <person name="Waite C.N."/>
            <person name="Davies K.M."/>
            <person name="Grierson E.P."/>
            <person name="Laing W.A."/>
            <person name="Kirk R."/>
            <person name="Chen X."/>
            <person name="Wood M."/>
            <person name="Montefiori M."/>
            <person name="Brummell D.A."/>
            <person name="Schwinn K.E."/>
            <person name="Catanach A."/>
            <person name="Fullerton C."/>
            <person name="Li D."/>
            <person name="Meiyalaghan S."/>
            <person name="Nieuwenhuizen N."/>
            <person name="Read N."/>
            <person name="Prakash R."/>
            <person name="Hunter D."/>
            <person name="Zhang H."/>
            <person name="McKenzie M."/>
            <person name="Knabel M."/>
            <person name="Harris A."/>
            <person name="Allan A.C."/>
            <person name="Gleave A."/>
            <person name="Chen A."/>
            <person name="Janssen B.J."/>
            <person name="Plunkett B."/>
            <person name="Ampomah-Dwamena C."/>
            <person name="Voogd C."/>
            <person name="Leif D."/>
            <person name="Lafferty D."/>
            <person name="Souleyre E.J.F."/>
            <person name="Varkonyi-Gasic E."/>
            <person name="Gambi F."/>
            <person name="Hanley J."/>
            <person name="Yao J.L."/>
            <person name="Cheung J."/>
            <person name="David K.M."/>
            <person name="Warren B."/>
            <person name="Marsh K."/>
            <person name="Snowden K.C."/>
            <person name="Lin-Wang K."/>
            <person name="Brian L."/>
            <person name="Martinez-Sanchez M."/>
            <person name="Wang M."/>
            <person name="Ileperuma N."/>
            <person name="Macnee N."/>
            <person name="Campin R."/>
            <person name="McAtee P."/>
            <person name="Drummond R.S.M."/>
            <person name="Espley R.V."/>
            <person name="Ireland H.S."/>
            <person name="Wu R."/>
            <person name="Atkinson R.G."/>
            <person name="Karunairetnam S."/>
            <person name="Bulley S."/>
            <person name="Chunkath S."/>
            <person name="Hanley Z."/>
            <person name="Storey R."/>
            <person name="Thrimawithana A.H."/>
            <person name="Thomson S."/>
            <person name="David C."/>
            <person name="Testolin R."/>
            <person name="Huang H."/>
            <person name="Hellens R.P."/>
            <person name="Schaffer R.J."/>
        </authorList>
    </citation>
    <scope>NUCLEOTIDE SEQUENCE [LARGE SCALE GENOMIC DNA]</scope>
    <source>
        <strain evidence="4">cv. Red5</strain>
    </source>
</reference>
<sequence length="243" mass="27086">MSRIHPAENQCAGKYVEEEENCIRNCERDPYDSPCVLTVWKRSSMSFQGTDGFTVFDSCGKLAFRVDNYTRKDGGGLVLMDGSGNALLTLKPQMLSMQYQWNGYRGEAYRTSPKSREFAMRRPRSALIRSITSSSSSNKKECQAEVFMGSSSSSSSQPNKQNRISPDFKVEGSFRRRNCKIKTSSGALVANIARKRVVNSTVLLSDDVFSLAVQPGYEPQLIMAFIVILDRLSPKPFAPVLCS</sequence>
<protein>
    <submittedName>
        <fullName evidence="3">Protein LURP-one-related like</fullName>
    </submittedName>
</protein>
<dbReference type="Proteomes" id="UP000241394">
    <property type="component" value="Chromosome LG11"/>
</dbReference>
<dbReference type="InterPro" id="IPR038595">
    <property type="entry name" value="LOR_sf"/>
</dbReference>
<evidence type="ECO:0000313" key="3">
    <source>
        <dbReference type="EMBL" id="PSS17704.1"/>
    </source>
</evidence>
<dbReference type="Gramene" id="PSS17704">
    <property type="protein sequence ID" value="PSS17704"/>
    <property type="gene ID" value="CEY00_Acc00096"/>
</dbReference>
<comment type="similarity">
    <text evidence="1">Belongs to the LOR family.</text>
</comment>
<dbReference type="SUPFAM" id="SSF54518">
    <property type="entry name" value="Tubby C-terminal domain-like"/>
    <property type="match status" value="1"/>
</dbReference>
<dbReference type="EMBL" id="NKQK01000011">
    <property type="protein sequence ID" value="PSS17704.1"/>
    <property type="molecule type" value="Genomic_DNA"/>
</dbReference>
<evidence type="ECO:0000256" key="1">
    <source>
        <dbReference type="ARBA" id="ARBA00005437"/>
    </source>
</evidence>
<name>A0A2R6QZ91_ACTCC</name>
<gene>
    <name evidence="3" type="ORF">CEY00_Acc00096</name>
</gene>
<evidence type="ECO:0000256" key="2">
    <source>
        <dbReference type="SAM" id="MobiDB-lite"/>
    </source>
</evidence>
<dbReference type="Gene3D" id="2.40.160.200">
    <property type="entry name" value="LURP1-related"/>
    <property type="match status" value="1"/>
</dbReference>
<dbReference type="STRING" id="1590841.A0A2R6QZ91"/>
<dbReference type="Pfam" id="PF04525">
    <property type="entry name" value="LOR"/>
    <property type="match status" value="1"/>
</dbReference>
<reference evidence="3 4" key="1">
    <citation type="submission" date="2017-07" db="EMBL/GenBank/DDBJ databases">
        <title>An improved, manually edited Actinidia chinensis var. chinensis (kiwifruit) genome highlights the challenges associated with draft genomes and gene prediction in plants.</title>
        <authorList>
            <person name="Pilkington S."/>
            <person name="Crowhurst R."/>
            <person name="Hilario E."/>
            <person name="Nardozza S."/>
            <person name="Fraser L."/>
            <person name="Peng Y."/>
            <person name="Gunaseelan K."/>
            <person name="Simpson R."/>
            <person name="Tahir J."/>
            <person name="Deroles S."/>
            <person name="Templeton K."/>
            <person name="Luo Z."/>
            <person name="Davy M."/>
            <person name="Cheng C."/>
            <person name="Mcneilage M."/>
            <person name="Scaglione D."/>
            <person name="Liu Y."/>
            <person name="Zhang Q."/>
            <person name="Datson P."/>
            <person name="De Silva N."/>
            <person name="Gardiner S."/>
            <person name="Bassett H."/>
            <person name="Chagne D."/>
            <person name="Mccallum J."/>
            <person name="Dzierzon H."/>
            <person name="Deng C."/>
            <person name="Wang Y.-Y."/>
            <person name="Barron N."/>
            <person name="Manako K."/>
            <person name="Bowen J."/>
            <person name="Foster T."/>
            <person name="Erridge Z."/>
            <person name="Tiffin H."/>
            <person name="Waite C."/>
            <person name="Davies K."/>
            <person name="Grierson E."/>
            <person name="Laing W."/>
            <person name="Kirk R."/>
            <person name="Chen X."/>
            <person name="Wood M."/>
            <person name="Montefiori M."/>
            <person name="Brummell D."/>
            <person name="Schwinn K."/>
            <person name="Catanach A."/>
            <person name="Fullerton C."/>
            <person name="Li D."/>
            <person name="Meiyalaghan S."/>
            <person name="Nieuwenhuizen N."/>
            <person name="Read N."/>
            <person name="Prakash R."/>
            <person name="Hunter D."/>
            <person name="Zhang H."/>
            <person name="Mckenzie M."/>
            <person name="Knabel M."/>
            <person name="Harris A."/>
            <person name="Allan A."/>
            <person name="Chen A."/>
            <person name="Janssen B."/>
            <person name="Plunkett B."/>
            <person name="Dwamena C."/>
            <person name="Voogd C."/>
            <person name="Leif D."/>
            <person name="Lafferty D."/>
            <person name="Souleyre E."/>
            <person name="Varkonyi-Gasic E."/>
            <person name="Gambi F."/>
            <person name="Hanley J."/>
            <person name="Yao J.-L."/>
            <person name="Cheung J."/>
            <person name="David K."/>
            <person name="Warren B."/>
            <person name="Marsh K."/>
            <person name="Snowden K."/>
            <person name="Lin-Wang K."/>
            <person name="Brian L."/>
            <person name="Martinez-Sanchez M."/>
            <person name="Wang M."/>
            <person name="Ileperuma N."/>
            <person name="Macnee N."/>
            <person name="Campin R."/>
            <person name="Mcatee P."/>
            <person name="Drummond R."/>
            <person name="Espley R."/>
            <person name="Ireland H."/>
            <person name="Wu R."/>
            <person name="Atkinson R."/>
            <person name="Karunairetnam S."/>
            <person name="Bulley S."/>
            <person name="Chunkath S."/>
            <person name="Hanley Z."/>
            <person name="Storey R."/>
            <person name="Thrimawithana A."/>
            <person name="Thomson S."/>
            <person name="David C."/>
            <person name="Testolin R."/>
        </authorList>
    </citation>
    <scope>NUCLEOTIDE SEQUENCE [LARGE SCALE GENOMIC DNA]</scope>
    <source>
        <strain evidence="4">cv. Red5</strain>
        <tissue evidence="3">Young leaf</tissue>
    </source>
</reference>
<dbReference type="PANTHER" id="PTHR31087:SF95">
    <property type="entry name" value="EXPRESSED PROTEIN"/>
    <property type="match status" value="1"/>
</dbReference>